<feature type="non-terminal residue" evidence="1">
    <location>
        <position position="91"/>
    </location>
</feature>
<feature type="non-terminal residue" evidence="1">
    <location>
        <position position="1"/>
    </location>
</feature>
<reference evidence="2" key="1">
    <citation type="journal article" date="2017" name="Nat. Ecol. Evol.">
        <title>Genome expansion and lineage-specific genetic innovations in the forest pathogenic fungi Armillaria.</title>
        <authorList>
            <person name="Sipos G."/>
            <person name="Prasanna A.N."/>
            <person name="Walter M.C."/>
            <person name="O'Connor E."/>
            <person name="Balint B."/>
            <person name="Krizsan K."/>
            <person name="Kiss B."/>
            <person name="Hess J."/>
            <person name="Varga T."/>
            <person name="Slot J."/>
            <person name="Riley R."/>
            <person name="Boka B."/>
            <person name="Rigling D."/>
            <person name="Barry K."/>
            <person name="Lee J."/>
            <person name="Mihaltcheva S."/>
            <person name="LaButti K."/>
            <person name="Lipzen A."/>
            <person name="Waldron R."/>
            <person name="Moloney N.M."/>
            <person name="Sperisen C."/>
            <person name="Kredics L."/>
            <person name="Vagvoelgyi C."/>
            <person name="Patrignani A."/>
            <person name="Fitzpatrick D."/>
            <person name="Nagy I."/>
            <person name="Doyle S."/>
            <person name="Anderson J.B."/>
            <person name="Grigoriev I.V."/>
            <person name="Gueldener U."/>
            <person name="Muensterkoetter M."/>
            <person name="Nagy L.G."/>
        </authorList>
    </citation>
    <scope>NUCLEOTIDE SEQUENCE [LARGE SCALE GENOMIC DNA]</scope>
    <source>
        <strain evidence="2">Ar21-2</strain>
    </source>
</reference>
<protein>
    <submittedName>
        <fullName evidence="1">Uncharacterized protein</fullName>
    </submittedName>
</protein>
<dbReference type="AlphaFoldDB" id="A0A2H3CYP5"/>
<sequence length="91" mass="10612">HYELSDEDWEAISMVTDWLKQFCLVTTEMSTMKTPMLLTTHATFCGVQQHIKEILTSLPDSTVPEIKQGLTDAHWKLSDYYYKFDASPFYI</sequence>
<name>A0A2H3CYP5_ARMGA</name>
<dbReference type="Proteomes" id="UP000217790">
    <property type="component" value="Unassembled WGS sequence"/>
</dbReference>
<keyword evidence="2" id="KW-1185">Reference proteome</keyword>
<dbReference type="InParanoid" id="A0A2H3CYP5"/>
<dbReference type="EMBL" id="KZ293674">
    <property type="protein sequence ID" value="PBK88169.1"/>
    <property type="molecule type" value="Genomic_DNA"/>
</dbReference>
<proteinExistence type="predicted"/>
<evidence type="ECO:0000313" key="2">
    <source>
        <dbReference type="Proteomes" id="UP000217790"/>
    </source>
</evidence>
<evidence type="ECO:0000313" key="1">
    <source>
        <dbReference type="EMBL" id="PBK88169.1"/>
    </source>
</evidence>
<accession>A0A2H3CYP5</accession>
<organism evidence="1 2">
    <name type="scientific">Armillaria gallica</name>
    <name type="common">Bulbous honey fungus</name>
    <name type="synonym">Armillaria bulbosa</name>
    <dbReference type="NCBI Taxonomy" id="47427"/>
    <lineage>
        <taxon>Eukaryota</taxon>
        <taxon>Fungi</taxon>
        <taxon>Dikarya</taxon>
        <taxon>Basidiomycota</taxon>
        <taxon>Agaricomycotina</taxon>
        <taxon>Agaricomycetes</taxon>
        <taxon>Agaricomycetidae</taxon>
        <taxon>Agaricales</taxon>
        <taxon>Marasmiineae</taxon>
        <taxon>Physalacriaceae</taxon>
        <taxon>Armillaria</taxon>
    </lineage>
</organism>
<dbReference type="OMA" id="WATIELV"/>
<dbReference type="OrthoDB" id="1607513at2759"/>
<gene>
    <name evidence="1" type="ORF">ARMGADRAFT_870725</name>
</gene>